<gene>
    <name evidence="2" type="ORF">NAEGRDRAFT_47636</name>
</gene>
<keyword evidence="1" id="KW-0732">Signal</keyword>
<dbReference type="OMA" id="MESMEPW"/>
<dbReference type="KEGG" id="ngr:NAEGRDRAFT_47636"/>
<evidence type="ECO:0000256" key="1">
    <source>
        <dbReference type="SAM" id="SignalP"/>
    </source>
</evidence>
<dbReference type="Gene3D" id="3.40.190.10">
    <property type="entry name" value="Periplasmic binding protein-like II"/>
    <property type="match status" value="2"/>
</dbReference>
<dbReference type="SUPFAM" id="SSF53850">
    <property type="entry name" value="Periplasmic binding protein-like II"/>
    <property type="match status" value="1"/>
</dbReference>
<dbReference type="Proteomes" id="UP000006671">
    <property type="component" value="Unassembled WGS sequence"/>
</dbReference>
<protein>
    <submittedName>
        <fullName evidence="2">Predicted protein</fullName>
    </submittedName>
</protein>
<sequence length="303" mass="33500">MFAPSSIASNFLAVLIIFMTIDLTNSQQALFTQAINAAIQNIVQESTFQSKIFDILLFNVPKCSSNVVFPSVNPFKGMSQLKNCYQMESMEPWTSAYKLVAEELTKAINTQYSMSLENSLVLINTTDGFFTSLSNAVNDGRCDVVVADTSYSSDRATQVSFQTCPYGSTSYGFIRNNKDNETLGYSSNVYSFNKNGTIVGAYSGTIFEDWIKENLPLATYLPLGYDEQFDAVIGNRVHAIIGDVVDFSIYMNNHKTSCTACKVIAFGYPSSFSTFTKISVSSVDIVKVSNYLVLVMVLIMIMI</sequence>
<keyword evidence="3" id="KW-1185">Reference proteome</keyword>
<organism evidence="3">
    <name type="scientific">Naegleria gruberi</name>
    <name type="common">Amoeba</name>
    <dbReference type="NCBI Taxonomy" id="5762"/>
    <lineage>
        <taxon>Eukaryota</taxon>
        <taxon>Discoba</taxon>
        <taxon>Heterolobosea</taxon>
        <taxon>Tetramitia</taxon>
        <taxon>Eutetramitia</taxon>
        <taxon>Vahlkampfiidae</taxon>
        <taxon>Naegleria</taxon>
    </lineage>
</organism>
<dbReference type="EMBL" id="GG738857">
    <property type="protein sequence ID" value="EFC46897.1"/>
    <property type="molecule type" value="Genomic_DNA"/>
</dbReference>
<dbReference type="RefSeq" id="XP_002679641.1">
    <property type="nucleotide sequence ID" value="XM_002679595.1"/>
</dbReference>
<proteinExistence type="predicted"/>
<dbReference type="AlphaFoldDB" id="D2V913"/>
<dbReference type="OrthoDB" id="10360800at2759"/>
<dbReference type="GeneID" id="8848806"/>
<reference evidence="2 3" key="1">
    <citation type="journal article" date="2010" name="Cell">
        <title>The genome of Naegleria gruberi illuminates early eukaryotic versatility.</title>
        <authorList>
            <person name="Fritz-Laylin L.K."/>
            <person name="Prochnik S.E."/>
            <person name="Ginger M.L."/>
            <person name="Dacks J.B."/>
            <person name="Carpenter M.L."/>
            <person name="Field M.C."/>
            <person name="Kuo A."/>
            <person name="Paredez A."/>
            <person name="Chapman J."/>
            <person name="Pham J."/>
            <person name="Shu S."/>
            <person name="Neupane R."/>
            <person name="Cipriano M."/>
            <person name="Mancuso J."/>
            <person name="Tu H."/>
            <person name="Salamov A."/>
            <person name="Lindquist E."/>
            <person name="Shapiro H."/>
            <person name="Lucas S."/>
            <person name="Grigoriev I.V."/>
            <person name="Cande W.Z."/>
            <person name="Fulton C."/>
            <person name="Rokhsar D.S."/>
            <person name="Dawson S.C."/>
        </authorList>
    </citation>
    <scope>NUCLEOTIDE SEQUENCE [LARGE SCALE GENOMIC DNA]</scope>
    <source>
        <strain evidence="2 3">NEG-M</strain>
    </source>
</reference>
<dbReference type="InParanoid" id="D2V913"/>
<feature type="signal peptide" evidence="1">
    <location>
        <begin position="1"/>
        <end position="26"/>
    </location>
</feature>
<feature type="chain" id="PRO_5003038389" evidence="1">
    <location>
        <begin position="27"/>
        <end position="303"/>
    </location>
</feature>
<evidence type="ECO:0000313" key="3">
    <source>
        <dbReference type="Proteomes" id="UP000006671"/>
    </source>
</evidence>
<evidence type="ECO:0000313" key="2">
    <source>
        <dbReference type="EMBL" id="EFC46897.1"/>
    </source>
</evidence>
<accession>D2V913</accession>
<name>D2V913_NAEGR</name>
<dbReference type="VEuPathDB" id="AmoebaDB:NAEGRDRAFT_47636"/>